<feature type="compositionally biased region" description="Polar residues" evidence="1">
    <location>
        <begin position="30"/>
        <end position="40"/>
    </location>
</feature>
<evidence type="ECO:0000313" key="2">
    <source>
        <dbReference type="EMBL" id="GBE77492.1"/>
    </source>
</evidence>
<dbReference type="Proteomes" id="UP000287166">
    <property type="component" value="Unassembled WGS sequence"/>
</dbReference>
<feature type="region of interest" description="Disordered" evidence="1">
    <location>
        <begin position="325"/>
        <end position="382"/>
    </location>
</feature>
<feature type="compositionally biased region" description="Polar residues" evidence="1">
    <location>
        <begin position="328"/>
        <end position="346"/>
    </location>
</feature>
<dbReference type="OrthoDB" id="354769at2759"/>
<feature type="compositionally biased region" description="Basic and acidic residues" evidence="1">
    <location>
        <begin position="8"/>
        <end position="18"/>
    </location>
</feature>
<feature type="compositionally biased region" description="Basic and acidic residues" evidence="1">
    <location>
        <begin position="665"/>
        <end position="676"/>
    </location>
</feature>
<protein>
    <submittedName>
        <fullName evidence="2">Uncharacterized protein</fullName>
    </submittedName>
</protein>
<feature type="compositionally biased region" description="Low complexity" evidence="1">
    <location>
        <begin position="19"/>
        <end position="29"/>
    </location>
</feature>
<feature type="compositionally biased region" description="Pro residues" evidence="1">
    <location>
        <begin position="175"/>
        <end position="184"/>
    </location>
</feature>
<feature type="compositionally biased region" description="Polar residues" evidence="1">
    <location>
        <begin position="600"/>
        <end position="610"/>
    </location>
</feature>
<name>A0A401G5Q3_9APHY</name>
<feature type="region of interest" description="Disordered" evidence="1">
    <location>
        <begin position="221"/>
        <end position="258"/>
    </location>
</feature>
<dbReference type="InParanoid" id="A0A401G5Q3"/>
<organism evidence="2 3">
    <name type="scientific">Sparassis crispa</name>
    <dbReference type="NCBI Taxonomy" id="139825"/>
    <lineage>
        <taxon>Eukaryota</taxon>
        <taxon>Fungi</taxon>
        <taxon>Dikarya</taxon>
        <taxon>Basidiomycota</taxon>
        <taxon>Agaricomycotina</taxon>
        <taxon>Agaricomycetes</taxon>
        <taxon>Polyporales</taxon>
        <taxon>Sparassidaceae</taxon>
        <taxon>Sparassis</taxon>
    </lineage>
</organism>
<feature type="compositionally biased region" description="Basic and acidic residues" evidence="1">
    <location>
        <begin position="611"/>
        <end position="624"/>
    </location>
</feature>
<accession>A0A401G5Q3</accession>
<feature type="compositionally biased region" description="Low complexity" evidence="1">
    <location>
        <begin position="835"/>
        <end position="858"/>
    </location>
</feature>
<feature type="compositionally biased region" description="Low complexity" evidence="1">
    <location>
        <begin position="293"/>
        <end position="305"/>
    </location>
</feature>
<sequence>MASNTTSHDTHDTQRPKADATAAAPDDPANSLSPDPSTYTKYRSLVISPNLHAALEYEERTRPGAYNNLGYSSGSPVAGGLPPPPRPKSRGKRAPSPPKSAASSAQNSPTVSLHSIGAGNADASSSNPYINPAPRLSFLLRENTLPVADPTSAPHEPLDDQHTNATTTRFRDDPPTSPRDPIPSPQTELRRASTDLQRPNSRHNRYFSSLARVEKIFGKGKNALGVSSDPNTRNERRMSDAGLPEAGDAQETGSKDTVMRPYRRILDRGAKLTTPSQHHYALSAPNSPTNGFQSQSVASPSSRVASPTAIAGQAMVPRPLFSHARQASDMSMGSLSPDSESTHNPPSTITHTRISISSTIYSSNSRSFDDSHYRAQGRSSMSADRESFIDFASPSFSSSSSDIPHENGPNKLVVFPFSAPESSASKFSPNIETSSSPAKPVLPRLTTTTTTTTATTTAITATPSAKPPLPTAPKPNFRRSRPTTLHISAADADRHFHGMPPTTNLLNPRERAELVRKTQKLTHLFGQTPGVALEMPGSDPVIDGCLPGNLSLNLTKRKHHKGTLSLSADTLLSGRNPASGQYTIPAVRGRPTLAHHEDNSTYSFSFPVNRSSEDSARPSRDVGHVIEIGSQKGDPSSDWDSHNGHGRPGRGVESPTSFIDLSDEEGAHDAISDHHPGQTPKIRRRRDRPLSPSSPSTPSLLSLSSEQQAEEERRRKRDKLAKLHRFLGSRVPAHLVLGTLDEGEPLPDPAPSPQGVMYEEIDTRKVRMPLRRRRSSSAAEFSATWSKDVERLKEDLNEREKAINVRRAVKMEKLFGVAPPQKLYHTRQPVLGPVSGASAVPGASGPPLSPSSPAFAAARGLSTSPRSSNINQSSYKPKWKKQARPGTAESSKPLITSEQDDILDPSQTLSDVYLHYRHSLNSLNDIIDRDDKQSLAELHDYLSGNQQDPLPQSPSSGMFTLVPPSAKADRRHSLPSRTSIISVASSEFSIATPTPEDSTFQARRRTAAKLTQFFGVNYRDLMNEILESIEKGLEDERGRGSLRPAEVQDLQQKLVNLKTKRDRFN</sequence>
<feature type="region of interest" description="Disordered" evidence="1">
    <location>
        <begin position="835"/>
        <end position="902"/>
    </location>
</feature>
<feature type="region of interest" description="Disordered" evidence="1">
    <location>
        <begin position="1"/>
        <end position="40"/>
    </location>
</feature>
<evidence type="ECO:0000256" key="1">
    <source>
        <dbReference type="SAM" id="MobiDB-lite"/>
    </source>
</evidence>
<feature type="region of interest" description="Disordered" evidence="1">
    <location>
        <begin position="274"/>
        <end position="305"/>
    </location>
</feature>
<feature type="compositionally biased region" description="Polar residues" evidence="1">
    <location>
        <begin position="861"/>
        <end position="875"/>
    </location>
</feature>
<feature type="compositionally biased region" description="Low complexity" evidence="1">
    <location>
        <begin position="99"/>
        <end position="109"/>
    </location>
</feature>
<proteinExistence type="predicted"/>
<feature type="region of interest" description="Disordered" evidence="1">
    <location>
        <begin position="595"/>
        <end position="717"/>
    </location>
</feature>
<dbReference type="EMBL" id="BFAD01000001">
    <property type="protein sequence ID" value="GBE77492.1"/>
    <property type="molecule type" value="Genomic_DNA"/>
</dbReference>
<comment type="caution">
    <text evidence="2">The sequence shown here is derived from an EMBL/GenBank/DDBJ whole genome shotgun (WGS) entry which is preliminary data.</text>
</comment>
<dbReference type="GeneID" id="38774409"/>
<feature type="region of interest" description="Disordered" evidence="1">
    <location>
        <begin position="461"/>
        <end position="480"/>
    </location>
</feature>
<keyword evidence="3" id="KW-1185">Reference proteome</keyword>
<reference evidence="2 3" key="1">
    <citation type="journal article" date="2018" name="Sci. Rep.">
        <title>Genome sequence of the cauliflower mushroom Sparassis crispa (Hanabiratake) and its association with beneficial usage.</title>
        <authorList>
            <person name="Kiyama R."/>
            <person name="Furutani Y."/>
            <person name="Kawaguchi K."/>
            <person name="Nakanishi T."/>
        </authorList>
    </citation>
    <scope>NUCLEOTIDE SEQUENCE [LARGE SCALE GENOMIC DNA]</scope>
</reference>
<evidence type="ECO:0000313" key="3">
    <source>
        <dbReference type="Proteomes" id="UP000287166"/>
    </source>
</evidence>
<gene>
    <name evidence="2" type="ORF">SCP_0103670</name>
</gene>
<feature type="region of interest" description="Disordered" evidence="1">
    <location>
        <begin position="64"/>
        <end position="207"/>
    </location>
</feature>
<feature type="compositionally biased region" description="Low complexity" evidence="1">
    <location>
        <begin position="347"/>
        <end position="366"/>
    </location>
</feature>
<feature type="compositionally biased region" description="Low complexity" evidence="1">
    <location>
        <begin position="690"/>
        <end position="707"/>
    </location>
</feature>
<dbReference type="RefSeq" id="XP_027608405.1">
    <property type="nucleotide sequence ID" value="XM_027752604.1"/>
</dbReference>
<dbReference type="AlphaFoldDB" id="A0A401G5Q3"/>
<feature type="compositionally biased region" description="Polar residues" evidence="1">
    <location>
        <begin position="888"/>
        <end position="897"/>
    </location>
</feature>